<gene>
    <name evidence="1" type="ORF">HPBE_LOCUS11778</name>
</gene>
<sequence>MALESEQPVEVLHDDGPRYADTLSQATIILSSEPPDGVHDDDEPTKGLVRDDVPMLMVLDFSLEQQLVAHRKPKAAGAPDAGTPLQRQQRQAGCCSCLIRWSCGSGIIKEAESYSTTGHTVVRKI</sequence>
<evidence type="ECO:0000313" key="1">
    <source>
        <dbReference type="EMBL" id="VDO89813.1"/>
    </source>
</evidence>
<reference evidence="3" key="2">
    <citation type="submission" date="2019-09" db="UniProtKB">
        <authorList>
            <consortium name="WormBaseParasite"/>
        </authorList>
    </citation>
    <scope>IDENTIFICATION</scope>
</reference>
<protein>
    <submittedName>
        <fullName evidence="1 3">Uncharacterized protein</fullName>
    </submittedName>
</protein>
<keyword evidence="2" id="KW-1185">Reference proteome</keyword>
<accession>A0A3P8AF58</accession>
<organism evidence="2 3">
    <name type="scientific">Heligmosomoides polygyrus</name>
    <name type="common">Parasitic roundworm</name>
    <dbReference type="NCBI Taxonomy" id="6339"/>
    <lineage>
        <taxon>Eukaryota</taxon>
        <taxon>Metazoa</taxon>
        <taxon>Ecdysozoa</taxon>
        <taxon>Nematoda</taxon>
        <taxon>Chromadorea</taxon>
        <taxon>Rhabditida</taxon>
        <taxon>Rhabditina</taxon>
        <taxon>Rhabditomorpha</taxon>
        <taxon>Strongyloidea</taxon>
        <taxon>Heligmosomidae</taxon>
        <taxon>Heligmosomoides</taxon>
    </lineage>
</organism>
<reference evidence="1 2" key="1">
    <citation type="submission" date="2018-11" db="EMBL/GenBank/DDBJ databases">
        <authorList>
            <consortium name="Pathogen Informatics"/>
        </authorList>
    </citation>
    <scope>NUCLEOTIDE SEQUENCE [LARGE SCALE GENOMIC DNA]</scope>
</reference>
<dbReference type="WBParaSite" id="HPBE_0001177701-mRNA-1">
    <property type="protein sequence ID" value="HPBE_0001177701-mRNA-1"/>
    <property type="gene ID" value="HPBE_0001177701"/>
</dbReference>
<dbReference type="EMBL" id="UZAH01027227">
    <property type="protein sequence ID" value="VDO89813.1"/>
    <property type="molecule type" value="Genomic_DNA"/>
</dbReference>
<dbReference type="Proteomes" id="UP000050761">
    <property type="component" value="Unassembled WGS sequence"/>
</dbReference>
<name>A0A183FUC9_HELPZ</name>
<proteinExistence type="predicted"/>
<evidence type="ECO:0000313" key="2">
    <source>
        <dbReference type="Proteomes" id="UP000050761"/>
    </source>
</evidence>
<accession>A0A183FUC9</accession>
<dbReference type="AlphaFoldDB" id="A0A183FUC9"/>
<evidence type="ECO:0000313" key="3">
    <source>
        <dbReference type="WBParaSite" id="HPBE_0001177701-mRNA-1"/>
    </source>
</evidence>